<feature type="domain" description="Major facilitator superfamily (MFS) profile" evidence="9">
    <location>
        <begin position="18"/>
        <end position="471"/>
    </location>
</feature>
<evidence type="ECO:0000256" key="4">
    <source>
        <dbReference type="ARBA" id="ARBA00022692"/>
    </source>
</evidence>
<dbReference type="AlphaFoldDB" id="A0A0D2CUL2"/>
<evidence type="ECO:0000256" key="3">
    <source>
        <dbReference type="ARBA" id="ARBA00022448"/>
    </source>
</evidence>
<reference evidence="10 11" key="1">
    <citation type="submission" date="2015-01" db="EMBL/GenBank/DDBJ databases">
        <title>The Genome Sequence of Exophiala xenobiotica CBS118157.</title>
        <authorList>
            <consortium name="The Broad Institute Genomics Platform"/>
            <person name="Cuomo C."/>
            <person name="de Hoog S."/>
            <person name="Gorbushina A."/>
            <person name="Stielow B."/>
            <person name="Teixiera M."/>
            <person name="Abouelleil A."/>
            <person name="Chapman S.B."/>
            <person name="Priest M."/>
            <person name="Young S.K."/>
            <person name="Wortman J."/>
            <person name="Nusbaum C."/>
            <person name="Birren B."/>
        </authorList>
    </citation>
    <scope>NUCLEOTIDE SEQUENCE [LARGE SCALE GENOMIC DNA]</scope>
    <source>
        <strain evidence="10 11">CBS 118157</strain>
    </source>
</reference>
<proteinExistence type="inferred from homology"/>
<feature type="transmembrane region" description="Helical" evidence="8">
    <location>
        <begin position="418"/>
        <end position="440"/>
    </location>
</feature>
<evidence type="ECO:0000256" key="6">
    <source>
        <dbReference type="ARBA" id="ARBA00023136"/>
    </source>
</evidence>
<keyword evidence="5 8" id="KW-1133">Transmembrane helix</keyword>
<dbReference type="PROSITE" id="PS50850">
    <property type="entry name" value="MFS"/>
    <property type="match status" value="1"/>
</dbReference>
<evidence type="ECO:0000256" key="8">
    <source>
        <dbReference type="SAM" id="Phobius"/>
    </source>
</evidence>
<dbReference type="HOGENOM" id="CLU_001265_30_3_1"/>
<dbReference type="InterPro" id="IPR003663">
    <property type="entry name" value="Sugar/inositol_transpt"/>
</dbReference>
<dbReference type="NCBIfam" id="TIGR00879">
    <property type="entry name" value="SP"/>
    <property type="match status" value="1"/>
</dbReference>
<evidence type="ECO:0000313" key="10">
    <source>
        <dbReference type="EMBL" id="KIW53777.1"/>
    </source>
</evidence>
<protein>
    <recommendedName>
        <fullName evidence="9">Major facilitator superfamily (MFS) profile domain-containing protein</fullName>
    </recommendedName>
</protein>
<sequence>MGPQIWRYVPGKALMFLTNLFTAVALIFEGYNQGVLGTVSGTPGFIDMAGIGANGVVTDTTKQGGLAAAYYFGAMWGCFIGGWLGDKLGRKKGVWIGSVFCILGSALMAGSHNSDMFICARIIAGIGIGFINAIIPPWVNELSQAHDRGSTFSLVFVANFAGIVIAYWLNFGVRNSGVEFRWRFPLAFMAIPMLIVALTVFFLPESPRWLISHGDRQEAIDILRKLRGDLAHDDPKILAEVEQLDAVVEASHHKRNNFINIVLGGRYSGQLHYGRRAIMGLALQTIQQWTGILAIATWASVLFGLAGFDEYKSAWLGGLVNTFGIFGTAGAALVIDRLGRVKSLIVSFITQGICLIIVGVLIKVSEEKAASNPALATQLGTGAGAFVFIFLVCFTVFNIVPCWIYGSEIFPTEIRSKGYGFTIFGWAIGCGMTTFVIPIMLNRLGWATFIFFAAMNAVSGPIIYLFYPEVANKTLEEIDLLFTSNSLLVKKNMQEYNRRVAEAGGNVAVAARRLLDEVDGTTHLDPRRVSVVESANDKDAERYHVQDVEK</sequence>
<dbReference type="InterPro" id="IPR050360">
    <property type="entry name" value="MFS_Sugar_Transporters"/>
</dbReference>
<dbReference type="RefSeq" id="XP_013314361.1">
    <property type="nucleotide sequence ID" value="XM_013458907.1"/>
</dbReference>
<evidence type="ECO:0000259" key="9">
    <source>
        <dbReference type="PROSITE" id="PS50850"/>
    </source>
</evidence>
<dbReference type="InterPro" id="IPR005828">
    <property type="entry name" value="MFS_sugar_transport-like"/>
</dbReference>
<dbReference type="PANTHER" id="PTHR48022:SF44">
    <property type="entry name" value="SUGAR TRANSPORTER, PUTATIVE (AFU_ORTHOLOGUE AFUA_4G14610)-RELATED"/>
    <property type="match status" value="1"/>
</dbReference>
<dbReference type="Proteomes" id="UP000054342">
    <property type="component" value="Unassembled WGS sequence"/>
</dbReference>
<feature type="transmembrane region" description="Helical" evidence="8">
    <location>
        <begin position="93"/>
        <end position="112"/>
    </location>
</feature>
<feature type="transmembrane region" description="Helical" evidence="8">
    <location>
        <begin position="118"/>
        <end position="139"/>
    </location>
</feature>
<dbReference type="InterPro" id="IPR020846">
    <property type="entry name" value="MFS_dom"/>
</dbReference>
<dbReference type="GO" id="GO:0016020">
    <property type="term" value="C:membrane"/>
    <property type="evidence" value="ECO:0007669"/>
    <property type="project" value="UniProtKB-SubCell"/>
</dbReference>
<keyword evidence="6 8" id="KW-0472">Membrane</keyword>
<dbReference type="OrthoDB" id="2544694at2759"/>
<evidence type="ECO:0000256" key="1">
    <source>
        <dbReference type="ARBA" id="ARBA00004141"/>
    </source>
</evidence>
<evidence type="ECO:0000256" key="7">
    <source>
        <dbReference type="RuleBase" id="RU003346"/>
    </source>
</evidence>
<feature type="transmembrane region" description="Helical" evidence="8">
    <location>
        <begin position="151"/>
        <end position="170"/>
    </location>
</feature>
<keyword evidence="3 7" id="KW-0813">Transport</keyword>
<accession>A0A0D2CUL2</accession>
<evidence type="ECO:0000256" key="5">
    <source>
        <dbReference type="ARBA" id="ARBA00022989"/>
    </source>
</evidence>
<dbReference type="Pfam" id="PF00083">
    <property type="entry name" value="Sugar_tr"/>
    <property type="match status" value="1"/>
</dbReference>
<gene>
    <name evidence="10" type="ORF">PV05_06190</name>
</gene>
<feature type="transmembrane region" description="Helical" evidence="8">
    <location>
        <begin position="289"/>
        <end position="308"/>
    </location>
</feature>
<name>A0A0D2CUL2_9EURO</name>
<feature type="transmembrane region" description="Helical" evidence="8">
    <location>
        <begin position="12"/>
        <end position="31"/>
    </location>
</feature>
<dbReference type="GeneID" id="25328098"/>
<dbReference type="EMBL" id="KN847320">
    <property type="protein sequence ID" value="KIW53777.1"/>
    <property type="molecule type" value="Genomic_DNA"/>
</dbReference>
<feature type="transmembrane region" description="Helical" evidence="8">
    <location>
        <begin position="446"/>
        <end position="467"/>
    </location>
</feature>
<feature type="transmembrane region" description="Helical" evidence="8">
    <location>
        <begin position="182"/>
        <end position="203"/>
    </location>
</feature>
<dbReference type="SUPFAM" id="SSF103473">
    <property type="entry name" value="MFS general substrate transporter"/>
    <property type="match status" value="1"/>
</dbReference>
<dbReference type="PRINTS" id="PR00171">
    <property type="entry name" value="SUGRTRNSPORT"/>
</dbReference>
<feature type="transmembrane region" description="Helical" evidence="8">
    <location>
        <begin position="314"/>
        <end position="335"/>
    </location>
</feature>
<keyword evidence="4 8" id="KW-0812">Transmembrane</keyword>
<evidence type="ECO:0000313" key="11">
    <source>
        <dbReference type="Proteomes" id="UP000054342"/>
    </source>
</evidence>
<dbReference type="InterPro" id="IPR036259">
    <property type="entry name" value="MFS_trans_sf"/>
</dbReference>
<organism evidence="10 11">
    <name type="scientific">Exophiala xenobiotica</name>
    <dbReference type="NCBI Taxonomy" id="348802"/>
    <lineage>
        <taxon>Eukaryota</taxon>
        <taxon>Fungi</taxon>
        <taxon>Dikarya</taxon>
        <taxon>Ascomycota</taxon>
        <taxon>Pezizomycotina</taxon>
        <taxon>Eurotiomycetes</taxon>
        <taxon>Chaetothyriomycetidae</taxon>
        <taxon>Chaetothyriales</taxon>
        <taxon>Herpotrichiellaceae</taxon>
        <taxon>Exophiala</taxon>
    </lineage>
</organism>
<feature type="transmembrane region" description="Helical" evidence="8">
    <location>
        <begin position="344"/>
        <end position="362"/>
    </location>
</feature>
<dbReference type="Gene3D" id="1.20.1250.20">
    <property type="entry name" value="MFS general substrate transporter like domains"/>
    <property type="match status" value="1"/>
</dbReference>
<comment type="similarity">
    <text evidence="2 7">Belongs to the major facilitator superfamily. Sugar transporter (TC 2.A.1.1) family.</text>
</comment>
<feature type="transmembrane region" description="Helical" evidence="8">
    <location>
        <begin position="68"/>
        <end position="86"/>
    </location>
</feature>
<feature type="transmembrane region" description="Helical" evidence="8">
    <location>
        <begin position="382"/>
        <end position="406"/>
    </location>
</feature>
<comment type="subcellular location">
    <subcellularLocation>
        <location evidence="1">Membrane</location>
        <topology evidence="1">Multi-pass membrane protein</topology>
    </subcellularLocation>
</comment>
<dbReference type="PANTHER" id="PTHR48022">
    <property type="entry name" value="PLASTIDIC GLUCOSE TRANSPORTER 4"/>
    <property type="match status" value="1"/>
</dbReference>
<dbReference type="GO" id="GO:0005351">
    <property type="term" value="F:carbohydrate:proton symporter activity"/>
    <property type="evidence" value="ECO:0007669"/>
    <property type="project" value="TreeGrafter"/>
</dbReference>
<evidence type="ECO:0000256" key="2">
    <source>
        <dbReference type="ARBA" id="ARBA00010992"/>
    </source>
</evidence>
<keyword evidence="11" id="KW-1185">Reference proteome</keyword>